<evidence type="ECO:0000313" key="2">
    <source>
        <dbReference type="Proteomes" id="UP000198765"/>
    </source>
</evidence>
<accession>A0A1A9AEI2</accession>
<dbReference type="RefSeq" id="WP_157740085.1">
    <property type="nucleotide sequence ID" value="NZ_LT594324.1"/>
</dbReference>
<dbReference type="Proteomes" id="UP000198765">
    <property type="component" value="Chromosome I"/>
</dbReference>
<dbReference type="OrthoDB" id="2730767at2"/>
<proteinExistence type="predicted"/>
<organism evidence="1 2">
    <name type="scientific">Micromonospora narathiwatensis</name>
    <dbReference type="NCBI Taxonomy" id="299146"/>
    <lineage>
        <taxon>Bacteria</taxon>
        <taxon>Bacillati</taxon>
        <taxon>Actinomycetota</taxon>
        <taxon>Actinomycetes</taxon>
        <taxon>Micromonosporales</taxon>
        <taxon>Micromonosporaceae</taxon>
        <taxon>Micromonospora</taxon>
    </lineage>
</organism>
<sequence>MTGPYMMPAGRYAVDIAALKALKSVYWGQQGWREGAKPDEATAALLRAAGLWTDLAHRELTHDHIVTAAVEVAARTTPADVRSAFVGSLRSRRLDLRSALASLAYVRHMPAHRFSPLAGADGPCRICGTADTFELAEPNLLNFERFNWGGVRRDELEYCVFDLLQFARAPQAAPGDEDYALLAEIIDTLRSLPPRTTANRAAAALTMLPGNKDERTGFLEILAVCGILQTARCPGFGAAFVAWEHRPQPEGKNDLGYPLWCWTAGDGVDSENLAALLPSLAEPRNG</sequence>
<dbReference type="EMBL" id="LT594324">
    <property type="protein sequence ID" value="SBT54928.1"/>
    <property type="molecule type" value="Genomic_DNA"/>
</dbReference>
<reference evidence="1 2" key="1">
    <citation type="submission" date="2016-06" db="EMBL/GenBank/DDBJ databases">
        <authorList>
            <person name="Kjaerup R.B."/>
            <person name="Dalgaard T.S."/>
            <person name="Juul-Madsen H.R."/>
        </authorList>
    </citation>
    <scope>NUCLEOTIDE SEQUENCE [LARGE SCALE GENOMIC DNA]</scope>
    <source>
        <strain evidence="1 2">DSM 45248</strain>
    </source>
</reference>
<dbReference type="AlphaFoldDB" id="A0A1A9AEI2"/>
<keyword evidence="2" id="KW-1185">Reference proteome</keyword>
<gene>
    <name evidence="1" type="ORF">GA0070621_5798</name>
</gene>
<protein>
    <submittedName>
        <fullName evidence="1">Uncharacterized protein</fullName>
    </submittedName>
</protein>
<evidence type="ECO:0000313" key="1">
    <source>
        <dbReference type="EMBL" id="SBT54928.1"/>
    </source>
</evidence>
<dbReference type="PATRIC" id="fig|299146.4.peg.5979"/>
<name>A0A1A9AEI2_9ACTN</name>